<evidence type="ECO:0000259" key="3">
    <source>
        <dbReference type="Pfam" id="PF05448"/>
    </source>
</evidence>
<name>A0AAP5LLD9_PAEAM</name>
<proteinExistence type="predicted"/>
<feature type="active site" description="Nucleophile" evidence="1">
    <location>
        <position position="186"/>
    </location>
</feature>
<dbReference type="SUPFAM" id="SSF53474">
    <property type="entry name" value="alpha/beta-Hydrolases"/>
    <property type="match status" value="1"/>
</dbReference>
<reference evidence="4" key="1">
    <citation type="submission" date="2023-07" db="EMBL/GenBank/DDBJ databases">
        <title>Sorghum-associated microbial communities from plants grown in Nebraska, USA.</title>
        <authorList>
            <person name="Schachtman D."/>
        </authorList>
    </citation>
    <scope>NUCLEOTIDE SEQUENCE</scope>
    <source>
        <strain evidence="4">BE80</strain>
    </source>
</reference>
<feature type="binding site" evidence="2">
    <location>
        <position position="94"/>
    </location>
    <ligand>
        <name>substrate</name>
    </ligand>
</feature>
<dbReference type="Proteomes" id="UP001254832">
    <property type="component" value="Unassembled WGS sequence"/>
</dbReference>
<dbReference type="InterPro" id="IPR039069">
    <property type="entry name" value="CE7"/>
</dbReference>
<evidence type="ECO:0000313" key="5">
    <source>
        <dbReference type="Proteomes" id="UP001254832"/>
    </source>
</evidence>
<sequence>MGETTLEQLKKYNGSSPKPDDFDAYWSRALAELDSQSLEYELVPADITSPLAECFHLYFTGAGGARIHGKLVRPMAASADAKGPGQAMAMFHGYSSDSGDWFDKIAYAAHGITVLALDCRGQGGLSEDNLQVKGTTIRGHIIRGIDDPNPDKLYFRNVFLDTVQTVRILMSMEHVDEERVGVYGCSQGGALATACASLEPRVKLAVPVYPFLSDYRHAWELGAASSAYEELVYYFRLFDPNHEREDAIFSRLGYIDISNLADRIQAKVLFVTGLADTICPPSTQFAVYNRIQSSKELLVYHEYGHEYIPRLSDRTLQAFLNL</sequence>
<dbReference type="GO" id="GO:0005976">
    <property type="term" value="P:polysaccharide metabolic process"/>
    <property type="evidence" value="ECO:0007669"/>
    <property type="project" value="TreeGrafter"/>
</dbReference>
<dbReference type="Pfam" id="PF05448">
    <property type="entry name" value="AXE1"/>
    <property type="match status" value="1"/>
</dbReference>
<keyword evidence="4" id="KW-0378">Hydrolase</keyword>
<dbReference type="PANTHER" id="PTHR40111:SF1">
    <property type="entry name" value="CEPHALOSPORIN-C DEACETYLASE"/>
    <property type="match status" value="1"/>
</dbReference>
<dbReference type="RefSeq" id="WP_310137615.1">
    <property type="nucleotide sequence ID" value="NZ_JAVDTR010000003.1"/>
</dbReference>
<dbReference type="InterPro" id="IPR029058">
    <property type="entry name" value="AB_hydrolase_fold"/>
</dbReference>
<feature type="domain" description="Acetyl xylan esterase" evidence="3">
    <location>
        <begin position="5"/>
        <end position="319"/>
    </location>
</feature>
<comment type="caution">
    <text evidence="4">The sequence shown here is derived from an EMBL/GenBank/DDBJ whole genome shotgun (WGS) entry which is preliminary data.</text>
</comment>
<evidence type="ECO:0000256" key="1">
    <source>
        <dbReference type="PIRSR" id="PIRSR639069-1"/>
    </source>
</evidence>
<organism evidence="4 5">
    <name type="scientific">Paenibacillus amylolyticus</name>
    <dbReference type="NCBI Taxonomy" id="1451"/>
    <lineage>
        <taxon>Bacteria</taxon>
        <taxon>Bacillati</taxon>
        <taxon>Bacillota</taxon>
        <taxon>Bacilli</taxon>
        <taxon>Bacillales</taxon>
        <taxon>Paenibacillaceae</taxon>
        <taxon>Paenibacillus</taxon>
    </lineage>
</organism>
<protein>
    <submittedName>
        <fullName evidence="4">Cephalosporin-C deacetylase</fullName>
        <ecNumber evidence="4">3.1.1.41</ecNumber>
    </submittedName>
</protein>
<dbReference type="Gene3D" id="3.40.50.1820">
    <property type="entry name" value="alpha/beta hydrolase"/>
    <property type="match status" value="1"/>
</dbReference>
<evidence type="ECO:0000313" key="4">
    <source>
        <dbReference type="EMBL" id="MDR6722961.1"/>
    </source>
</evidence>
<gene>
    <name evidence="4" type="ORF">J2W91_001413</name>
</gene>
<dbReference type="PANTHER" id="PTHR40111">
    <property type="entry name" value="CEPHALOSPORIN-C DEACETYLASE"/>
    <property type="match status" value="1"/>
</dbReference>
<dbReference type="AlphaFoldDB" id="A0AAP5LLD9"/>
<feature type="active site" description="Charge relay system" evidence="1">
    <location>
        <position position="305"/>
    </location>
</feature>
<accession>A0AAP5LLD9</accession>
<evidence type="ECO:0000256" key="2">
    <source>
        <dbReference type="PIRSR" id="PIRSR639069-2"/>
    </source>
</evidence>
<dbReference type="GO" id="GO:0047739">
    <property type="term" value="F:cephalosporin-C deacetylase activity"/>
    <property type="evidence" value="ECO:0007669"/>
    <property type="project" value="UniProtKB-EC"/>
</dbReference>
<dbReference type="EC" id="3.1.1.41" evidence="4"/>
<dbReference type="EMBL" id="JAVDTR010000003">
    <property type="protein sequence ID" value="MDR6722961.1"/>
    <property type="molecule type" value="Genomic_DNA"/>
</dbReference>
<feature type="active site" description="Charge relay system" evidence="1">
    <location>
        <position position="276"/>
    </location>
</feature>
<dbReference type="InterPro" id="IPR008391">
    <property type="entry name" value="AXE1_dom"/>
</dbReference>